<comment type="caution">
    <text evidence="2">The sequence shown here is derived from an EMBL/GenBank/DDBJ whole genome shotgun (WGS) entry which is preliminary data.</text>
</comment>
<name>A0A1J4KKV7_9EUKA</name>
<dbReference type="Proteomes" id="UP000179807">
    <property type="component" value="Unassembled WGS sequence"/>
</dbReference>
<protein>
    <recommendedName>
        <fullName evidence="4">Kinetochore protein SPC25</fullName>
    </recommendedName>
</protein>
<dbReference type="GeneID" id="94836030"/>
<evidence type="ECO:0000256" key="1">
    <source>
        <dbReference type="SAM" id="Coils"/>
    </source>
</evidence>
<evidence type="ECO:0000313" key="3">
    <source>
        <dbReference type="Proteomes" id="UP000179807"/>
    </source>
</evidence>
<dbReference type="VEuPathDB" id="TrichDB:TRFO_20312"/>
<keyword evidence="3" id="KW-1185">Reference proteome</keyword>
<organism evidence="2 3">
    <name type="scientific">Tritrichomonas foetus</name>
    <dbReference type="NCBI Taxonomy" id="1144522"/>
    <lineage>
        <taxon>Eukaryota</taxon>
        <taxon>Metamonada</taxon>
        <taxon>Parabasalia</taxon>
        <taxon>Tritrichomonadida</taxon>
        <taxon>Tritrichomonadidae</taxon>
        <taxon>Tritrichomonas</taxon>
    </lineage>
</organism>
<dbReference type="RefSeq" id="XP_068363564.1">
    <property type="nucleotide sequence ID" value="XM_068501326.1"/>
</dbReference>
<dbReference type="EMBL" id="MLAK01000612">
    <property type="protein sequence ID" value="OHT10428.1"/>
    <property type="molecule type" value="Genomic_DNA"/>
</dbReference>
<evidence type="ECO:0008006" key="4">
    <source>
        <dbReference type="Google" id="ProtNLM"/>
    </source>
</evidence>
<gene>
    <name evidence="2" type="ORF">TRFO_20312</name>
</gene>
<reference evidence="2" key="1">
    <citation type="submission" date="2016-10" db="EMBL/GenBank/DDBJ databases">
        <authorList>
            <person name="Benchimol M."/>
            <person name="Almeida L.G."/>
            <person name="Vasconcelos A.T."/>
            <person name="Perreira-Neves A."/>
            <person name="Rosa I.A."/>
            <person name="Tasca T."/>
            <person name="Bogo M.R."/>
            <person name="de Souza W."/>
        </authorList>
    </citation>
    <scope>NUCLEOTIDE SEQUENCE [LARGE SCALE GENOMIC DNA]</scope>
    <source>
        <strain evidence="2">K</strain>
    </source>
</reference>
<dbReference type="OrthoDB" id="10611579at2759"/>
<sequence>MTDNYEINWEEKYIHLKKKYKELVNIRVDSVKKDTANLKKKIEEHRKIHEISVRELKQQNNELRTMVEDLESAKKDIETMTKSIIQFREYLIHTDKILEVVLTLPNCSVACIGDKKYRVTVNTNSNEPKVMNLSYLQNGSQTLYYYEMVTDLRNQNLPDHIEFKDLRKFFSEVFHII</sequence>
<keyword evidence="1" id="KW-0175">Coiled coil</keyword>
<proteinExistence type="predicted"/>
<evidence type="ECO:0000313" key="2">
    <source>
        <dbReference type="EMBL" id="OHT10428.1"/>
    </source>
</evidence>
<accession>A0A1J4KKV7</accession>
<feature type="coiled-coil region" evidence="1">
    <location>
        <begin position="28"/>
        <end position="80"/>
    </location>
</feature>
<dbReference type="AlphaFoldDB" id="A0A1J4KKV7"/>